<evidence type="ECO:0000313" key="4">
    <source>
        <dbReference type="Proteomes" id="UP000038802"/>
    </source>
</evidence>
<dbReference type="Proteomes" id="UP000236349">
    <property type="component" value="Chromosome"/>
</dbReference>
<dbReference type="Proteomes" id="UP000038802">
    <property type="component" value="Unassembled WGS sequence"/>
</dbReference>
<evidence type="ECO:0000313" key="1">
    <source>
        <dbReference type="EMBL" id="AUS52336.1"/>
    </source>
</evidence>
<sequence length="31" mass="3713">MSRYYAERELSARTHAKNRTGYTLGERMVHQ</sequence>
<organism evidence="3 4">
    <name type="scientific">Mycobacterium tuberculosis</name>
    <dbReference type="NCBI Taxonomy" id="1773"/>
    <lineage>
        <taxon>Bacteria</taxon>
        <taxon>Bacillati</taxon>
        <taxon>Actinomycetota</taxon>
        <taxon>Actinomycetes</taxon>
        <taxon>Mycobacteriales</taxon>
        <taxon>Mycobacteriaceae</taxon>
        <taxon>Mycobacterium</taxon>
        <taxon>Mycobacterium tuberculosis complex</taxon>
    </lineage>
</organism>
<reference evidence="1 6" key="3">
    <citation type="submission" date="2017-10" db="EMBL/GenBank/DDBJ databases">
        <title>Clinical isolate obtained from a human patient with meningeal tuberculosis in michoacan, Mexico.</title>
        <authorList>
            <person name="Guillen-Nepita A.L."/>
            <person name="Negrete-Paz A.M."/>
            <person name="Vazquez-Marrufo G."/>
            <person name="Cruz-Hernandez A."/>
            <person name="Fresia P."/>
            <person name="Naya H."/>
            <person name="Vazquez-Garciduenas M.S."/>
        </authorList>
    </citation>
    <scope>NUCLEOTIDE SEQUENCE [LARGE SCALE GENOMIC DNA]</scope>
    <source>
        <strain evidence="6">Beijing/MYC004</strain>
        <strain evidence="1">MYC004</strain>
    </source>
</reference>
<evidence type="ECO:0000313" key="2">
    <source>
        <dbReference type="EMBL" id="COV73553.1"/>
    </source>
</evidence>
<reference evidence="4 5" key="1">
    <citation type="submission" date="2015-03" db="EMBL/GenBank/DDBJ databases">
        <authorList>
            <consortium name="Pathogen Informatics"/>
        </authorList>
    </citation>
    <scope>NUCLEOTIDE SEQUENCE [LARGE SCALE GENOMIC DNA]</scope>
    <source>
        <strain evidence="4">K00500041</strain>
        <strain evidence="2 5">M09401471</strain>
    </source>
</reference>
<reference evidence="3" key="2">
    <citation type="submission" date="2015-03" db="EMBL/GenBank/DDBJ databases">
        <authorList>
            <person name="Murphy D."/>
        </authorList>
    </citation>
    <scope>NUCLEOTIDE SEQUENCE [LARGE SCALE GENOMIC DNA]</scope>
    <source>
        <strain evidence="3">K00500041</strain>
    </source>
</reference>
<dbReference type="AlphaFoldDB" id="A0A0U0R4C0"/>
<gene>
    <name evidence="1" type="ORF">CAB90_03519</name>
    <name evidence="3" type="ORF">ERS007703_02084</name>
    <name evidence="2" type="ORF">ERS007720_00823</name>
</gene>
<evidence type="ECO:0000313" key="5">
    <source>
        <dbReference type="Proteomes" id="UP000044938"/>
    </source>
</evidence>
<name>A0A0U0R4C0_MYCTX</name>
<dbReference type="Proteomes" id="UP000044938">
    <property type="component" value="Unassembled WGS sequence"/>
</dbReference>
<dbReference type="EMBL" id="CP024614">
    <property type="protein sequence ID" value="AUS52336.1"/>
    <property type="molecule type" value="Genomic_DNA"/>
</dbReference>
<dbReference type="EMBL" id="CSAJ01000067">
    <property type="protein sequence ID" value="COV73553.1"/>
    <property type="molecule type" value="Genomic_DNA"/>
</dbReference>
<proteinExistence type="predicted"/>
<protein>
    <submittedName>
        <fullName evidence="3">Uncharacterized protein</fullName>
    </submittedName>
</protein>
<dbReference type="EMBL" id="CSAE01000207">
    <property type="protein sequence ID" value="COV80373.1"/>
    <property type="molecule type" value="Genomic_DNA"/>
</dbReference>
<evidence type="ECO:0000313" key="6">
    <source>
        <dbReference type="Proteomes" id="UP000236349"/>
    </source>
</evidence>
<evidence type="ECO:0000313" key="3">
    <source>
        <dbReference type="EMBL" id="COV80373.1"/>
    </source>
</evidence>
<accession>A0A0U0R4C0</accession>